<comment type="subcellular location">
    <subcellularLocation>
        <location evidence="6">Cytoplasm</location>
    </subcellularLocation>
    <subcellularLocation>
        <location evidence="6">Cytoplasm</location>
        <location evidence="6">P-body</location>
    </subcellularLocation>
</comment>
<dbReference type="SMART" id="SM00651">
    <property type="entry name" value="Sm"/>
    <property type="match status" value="1"/>
</dbReference>
<comment type="subunit">
    <text evidence="6">Component of the heptameric LSM1-LSM7 complex that forms a seven-membered ring structure with a donut shape.</text>
</comment>
<dbReference type="Pfam" id="PF01423">
    <property type="entry name" value="LSM"/>
    <property type="match status" value="1"/>
</dbReference>
<evidence type="ECO:0000256" key="3">
    <source>
        <dbReference type="ARBA" id="ARBA00022664"/>
    </source>
</evidence>
<dbReference type="AlphaFoldDB" id="A0A0D0TIU6"/>
<evidence type="ECO:0000256" key="1">
    <source>
        <dbReference type="ARBA" id="ARBA00006850"/>
    </source>
</evidence>
<evidence type="ECO:0000313" key="8">
    <source>
        <dbReference type="EMBL" id="KIR46427.1"/>
    </source>
</evidence>
<dbReference type="PANTHER" id="PTHR15588">
    <property type="entry name" value="LSM1"/>
    <property type="match status" value="1"/>
</dbReference>
<protein>
    <recommendedName>
        <fullName evidence="6">U6 snRNA-associated Sm-like protein LSm1</fullName>
    </recommendedName>
</protein>
<feature type="domain" description="Sm" evidence="7">
    <location>
        <begin position="8"/>
        <end position="108"/>
    </location>
</feature>
<dbReference type="GO" id="GO:1990904">
    <property type="term" value="C:ribonucleoprotein complex"/>
    <property type="evidence" value="ECO:0007669"/>
    <property type="project" value="UniProtKB-KW"/>
</dbReference>
<dbReference type="GO" id="GO:1990726">
    <property type="term" value="C:Lsm1-7-Pat1 complex"/>
    <property type="evidence" value="ECO:0007669"/>
    <property type="project" value="TreeGrafter"/>
</dbReference>
<dbReference type="InterPro" id="IPR001163">
    <property type="entry name" value="Sm_dom_euk/arc"/>
</dbReference>
<name>A0A0D0TIU6_CRYGA</name>
<dbReference type="GO" id="GO:0003729">
    <property type="term" value="F:mRNA binding"/>
    <property type="evidence" value="ECO:0007669"/>
    <property type="project" value="TreeGrafter"/>
</dbReference>
<keyword evidence="5 6" id="KW-0687">Ribonucleoprotein</keyword>
<dbReference type="PANTHER" id="PTHR15588:SF8">
    <property type="entry name" value="U6 SNRNA-ASSOCIATED SM-LIKE PROTEIN LSM1"/>
    <property type="match status" value="1"/>
</dbReference>
<dbReference type="GO" id="GO:0006397">
    <property type="term" value="P:mRNA processing"/>
    <property type="evidence" value="ECO:0007669"/>
    <property type="project" value="UniProtKB-UniRule"/>
</dbReference>
<keyword evidence="3 6" id="KW-0507">mRNA processing</keyword>
<keyword evidence="4 6" id="KW-0694">RNA-binding</keyword>
<dbReference type="InterPro" id="IPR034104">
    <property type="entry name" value="Lsm1"/>
</dbReference>
<dbReference type="InterPro" id="IPR047575">
    <property type="entry name" value="Sm"/>
</dbReference>
<dbReference type="EMBL" id="KN847984">
    <property type="protein sequence ID" value="KIR46427.1"/>
    <property type="molecule type" value="Genomic_DNA"/>
</dbReference>
<gene>
    <name evidence="6" type="primary">LSM1</name>
    <name evidence="8" type="ORF">I312_04482</name>
</gene>
<dbReference type="InterPro" id="IPR044642">
    <property type="entry name" value="PTHR15588"/>
</dbReference>
<proteinExistence type="inferred from homology"/>
<sequence>MDALIPFTTSGSLVDLVDKKVLVILRDGRKLIGVFRSYDQFAFLLQPLFFDGILHVLGILMQHANTANFLLESCVERLHYKLEYADKDIGVLLVRGENVVALGEIDLIAEDMVPLQQVNLQEIEEKISAENKQRERDHAVKESVLSKMGFVNEGKEGDAY</sequence>
<evidence type="ECO:0000256" key="2">
    <source>
        <dbReference type="ARBA" id="ARBA00022490"/>
    </source>
</evidence>
<dbReference type="OrthoDB" id="10263346at2759"/>
<dbReference type="SUPFAM" id="SSF50182">
    <property type="entry name" value="Sm-like ribonucleoproteins"/>
    <property type="match status" value="2"/>
</dbReference>
<keyword evidence="2 6" id="KW-0963">Cytoplasm</keyword>
<comment type="function">
    <text evidence="6">Component of the cytoplasmic LSM1-LSM7 complex which is involved in mRNA degradation.</text>
</comment>
<reference evidence="8" key="1">
    <citation type="submission" date="2015-01" db="EMBL/GenBank/DDBJ databases">
        <title>The Genome Sequence of Cryptococcus gattii CA1280.</title>
        <authorList>
            <consortium name="The Broad Institute Genomics Platform"/>
            <person name="Cuomo C."/>
            <person name="Litvintseva A."/>
            <person name="Chen Y."/>
            <person name="Heitman J."/>
            <person name="Sun S."/>
            <person name="Springer D."/>
            <person name="Dromer F."/>
            <person name="Young S."/>
            <person name="Zeng Q."/>
            <person name="Gargeya S."/>
            <person name="Abouelleil A."/>
            <person name="Alvarado L."/>
            <person name="Chapman S.B."/>
            <person name="Gainer-Dewar J."/>
            <person name="Goldberg J."/>
            <person name="Griggs A."/>
            <person name="Gujja S."/>
            <person name="Hansen M."/>
            <person name="Howarth C."/>
            <person name="Imamovic A."/>
            <person name="Larimer J."/>
            <person name="Murphy C."/>
            <person name="Naylor J."/>
            <person name="Pearson M."/>
            <person name="Priest M."/>
            <person name="Roberts A."/>
            <person name="Saif S."/>
            <person name="Shea T."/>
            <person name="Sykes S."/>
            <person name="Wortman J."/>
            <person name="Nusbaum C."/>
            <person name="Birren B."/>
        </authorList>
    </citation>
    <scope>NUCLEOTIDE SEQUENCE [LARGE SCALE GENOMIC DNA]</scope>
    <source>
        <strain evidence="8">CA1280</strain>
    </source>
</reference>
<evidence type="ECO:0000256" key="6">
    <source>
        <dbReference type="RuleBase" id="RU365047"/>
    </source>
</evidence>
<dbReference type="GO" id="GO:0000932">
    <property type="term" value="C:P-body"/>
    <property type="evidence" value="ECO:0007669"/>
    <property type="project" value="UniProtKB-SubCell"/>
</dbReference>
<evidence type="ECO:0000259" key="7">
    <source>
        <dbReference type="PROSITE" id="PS52002"/>
    </source>
</evidence>
<dbReference type="GO" id="GO:0000290">
    <property type="term" value="P:deadenylation-dependent decapping of nuclear-transcribed mRNA"/>
    <property type="evidence" value="ECO:0007669"/>
    <property type="project" value="TreeGrafter"/>
</dbReference>
<evidence type="ECO:0000256" key="4">
    <source>
        <dbReference type="ARBA" id="ARBA00022884"/>
    </source>
</evidence>
<dbReference type="Gene3D" id="2.30.30.100">
    <property type="match status" value="1"/>
</dbReference>
<dbReference type="PROSITE" id="PS52002">
    <property type="entry name" value="SM"/>
    <property type="match status" value="1"/>
</dbReference>
<dbReference type="CDD" id="cd01728">
    <property type="entry name" value="LSm1"/>
    <property type="match status" value="1"/>
</dbReference>
<organism evidence="8">
    <name type="scientific">Cryptococcus bacillisporus CA1280</name>
    <dbReference type="NCBI Taxonomy" id="1296109"/>
    <lineage>
        <taxon>Eukaryota</taxon>
        <taxon>Fungi</taxon>
        <taxon>Dikarya</taxon>
        <taxon>Basidiomycota</taxon>
        <taxon>Agaricomycotina</taxon>
        <taxon>Tremellomycetes</taxon>
        <taxon>Tremellales</taxon>
        <taxon>Cryptococcaceae</taxon>
        <taxon>Cryptococcus</taxon>
        <taxon>Cryptococcus gattii species complex</taxon>
    </lineage>
</organism>
<dbReference type="HOGENOM" id="CLU_076902_0_1_1"/>
<comment type="similarity">
    <text evidence="1 6">Belongs to the snRNP Sm proteins family.</text>
</comment>
<evidence type="ECO:0000256" key="5">
    <source>
        <dbReference type="ARBA" id="ARBA00023274"/>
    </source>
</evidence>
<dbReference type="InterPro" id="IPR010920">
    <property type="entry name" value="LSM_dom_sf"/>
</dbReference>
<accession>A0A0D0TIU6</accession>